<feature type="domain" description="PdxS/SNZ N-terminal" evidence="3">
    <location>
        <begin position="23"/>
        <end position="224"/>
    </location>
</feature>
<dbReference type="PANTHER" id="PTHR31829:SF2">
    <property type="entry name" value="PYRIDOXAL 5'-PHOSPHATE SYNTHASE-LIKE SUBUNIT PDX1.2"/>
    <property type="match status" value="1"/>
</dbReference>
<dbReference type="EMBL" id="GHES01037207">
    <property type="protein sequence ID" value="MPA67766.1"/>
    <property type="molecule type" value="Transcribed_RNA"/>
</dbReference>
<keyword evidence="4" id="KW-0456">Lyase</keyword>
<dbReference type="Pfam" id="PF01680">
    <property type="entry name" value="SOR_SNZ"/>
    <property type="match status" value="1"/>
</dbReference>
<sequence>MIDDGAVTVYNSSAITDAKKNPFSMKVGLAQMLRGGAIFEVTNLEEAKIAESAGACCVVIVSEPFQGGISRMVDTSLIKGIKREISIPLMSRARVGHFVEAQILESVGVDYIDESELLTVADEENYINKHNFRAPFVCGSRDLGEALRRVREGAVLIRTQGDLSGSGNIVETVGNVRKVMGHIRILTNMDEDEVFAFSKKIAAPYDIVSQTRQMGRLPVVHFAAGGVVTPADAALMMQLGCDGVFVGSEIFKWSDPYWKVRAIVEAVRNCNDPCVLAEMSCGLNDAMAGLNLSEDRVEQFGTGGRGTN</sequence>
<gene>
    <name evidence="4" type="ORF">Din_037207</name>
</gene>
<evidence type="ECO:0000313" key="4">
    <source>
        <dbReference type="EMBL" id="MPA67766.1"/>
    </source>
</evidence>
<dbReference type="InterPro" id="IPR001852">
    <property type="entry name" value="PdxS/SNZ"/>
</dbReference>
<dbReference type="PIRSF" id="PIRSF029271">
    <property type="entry name" value="Pdx1"/>
    <property type="match status" value="1"/>
</dbReference>
<dbReference type="PANTHER" id="PTHR31829">
    <property type="entry name" value="PYRIDOXAL 5'-PHOSPHATE SYNTHASE SUBUNIT SNZ1-RELATED"/>
    <property type="match status" value="1"/>
</dbReference>
<dbReference type="PROSITE" id="PS51129">
    <property type="entry name" value="PDXS_SNZ_2"/>
    <property type="match status" value="1"/>
</dbReference>
<dbReference type="Gene3D" id="3.20.20.70">
    <property type="entry name" value="Aldolase class I"/>
    <property type="match status" value="1"/>
</dbReference>
<reference evidence="4" key="1">
    <citation type="submission" date="2019-08" db="EMBL/GenBank/DDBJ databases">
        <title>Reference gene set and small RNA set construction with multiple tissues from Davidia involucrata Baill.</title>
        <authorList>
            <person name="Yang H."/>
            <person name="Zhou C."/>
            <person name="Li G."/>
            <person name="Wang J."/>
            <person name="Gao P."/>
            <person name="Wang M."/>
            <person name="Wang R."/>
            <person name="Zhao Y."/>
        </authorList>
    </citation>
    <scope>NUCLEOTIDE SEQUENCE</scope>
    <source>
        <tissue evidence="4">Mixed with DoveR01_LX</tissue>
    </source>
</reference>
<dbReference type="GO" id="GO:0008615">
    <property type="term" value="P:pyridoxine biosynthetic process"/>
    <property type="evidence" value="ECO:0007669"/>
    <property type="project" value="TreeGrafter"/>
</dbReference>
<evidence type="ECO:0000259" key="3">
    <source>
        <dbReference type="Pfam" id="PF01680"/>
    </source>
</evidence>
<protein>
    <submittedName>
        <fullName evidence="4">Putative pyridoxal biosynthesis protein PDX1.2</fullName>
        <ecNumber evidence="4">4.3.3.6</ecNumber>
    </submittedName>
</protein>
<dbReference type="EC" id="4.3.3.6" evidence="4"/>
<evidence type="ECO:0000256" key="1">
    <source>
        <dbReference type="ARBA" id="ARBA00007281"/>
    </source>
</evidence>
<proteinExistence type="inferred from homology"/>
<evidence type="ECO:0000256" key="2">
    <source>
        <dbReference type="PROSITE-ProRule" id="PRU00481"/>
    </source>
</evidence>
<comment type="similarity">
    <text evidence="1 2">Belongs to the PdxS/SNZ family.</text>
</comment>
<dbReference type="SUPFAM" id="SSF110399">
    <property type="entry name" value="ThiG-like"/>
    <property type="match status" value="1"/>
</dbReference>
<organism evidence="4">
    <name type="scientific">Davidia involucrata</name>
    <name type="common">Dove tree</name>
    <dbReference type="NCBI Taxonomy" id="16924"/>
    <lineage>
        <taxon>Eukaryota</taxon>
        <taxon>Viridiplantae</taxon>
        <taxon>Streptophyta</taxon>
        <taxon>Embryophyta</taxon>
        <taxon>Tracheophyta</taxon>
        <taxon>Spermatophyta</taxon>
        <taxon>Magnoliopsida</taxon>
        <taxon>eudicotyledons</taxon>
        <taxon>Gunneridae</taxon>
        <taxon>Pentapetalae</taxon>
        <taxon>asterids</taxon>
        <taxon>Cornales</taxon>
        <taxon>Nyssaceae</taxon>
        <taxon>Davidia</taxon>
    </lineage>
</organism>
<accession>A0A5B7BHR7</accession>
<dbReference type="GO" id="GO:0006520">
    <property type="term" value="P:amino acid metabolic process"/>
    <property type="evidence" value="ECO:0007669"/>
    <property type="project" value="TreeGrafter"/>
</dbReference>
<dbReference type="InterPro" id="IPR013785">
    <property type="entry name" value="Aldolase_TIM"/>
</dbReference>
<dbReference type="GO" id="GO:0042823">
    <property type="term" value="P:pyridoxal phosphate biosynthetic process"/>
    <property type="evidence" value="ECO:0007669"/>
    <property type="project" value="InterPro"/>
</dbReference>
<dbReference type="InterPro" id="IPR033755">
    <property type="entry name" value="PdxS/SNZ_N"/>
</dbReference>
<dbReference type="GO" id="GO:0036381">
    <property type="term" value="F:pyridoxal 5'-phosphate synthase (glutamine hydrolysing) activity"/>
    <property type="evidence" value="ECO:0007669"/>
    <property type="project" value="UniProtKB-EC"/>
</dbReference>
<name>A0A5B7BHR7_DAVIN</name>
<dbReference type="AlphaFoldDB" id="A0A5B7BHR7"/>